<evidence type="ECO:0000256" key="1">
    <source>
        <dbReference type="ARBA" id="ARBA00005854"/>
    </source>
</evidence>
<evidence type="ECO:0000256" key="3">
    <source>
        <dbReference type="RuleBase" id="RU003719"/>
    </source>
</evidence>
<keyword evidence="2 3" id="KW-0560">Oxidoreductase</keyword>
<dbReference type="EMBL" id="BJXW01000001">
    <property type="protein sequence ID" value="GEN29781.1"/>
    <property type="molecule type" value="Genomic_DNA"/>
</dbReference>
<dbReference type="PANTHER" id="PTHR10996:SF283">
    <property type="entry name" value="GLYOXYLATE_HYDROXYPYRUVATE REDUCTASE B"/>
    <property type="match status" value="1"/>
</dbReference>
<keyword evidence="7" id="KW-1185">Reference proteome</keyword>
<dbReference type="Proteomes" id="UP000321491">
    <property type="component" value="Unassembled WGS sequence"/>
</dbReference>
<dbReference type="GO" id="GO:0005829">
    <property type="term" value="C:cytosol"/>
    <property type="evidence" value="ECO:0007669"/>
    <property type="project" value="TreeGrafter"/>
</dbReference>
<protein>
    <submittedName>
        <fullName evidence="6">D-glycerate dehydrogenase</fullName>
    </submittedName>
</protein>
<dbReference type="InterPro" id="IPR050223">
    <property type="entry name" value="D-isomer_2-hydroxyacid_DH"/>
</dbReference>
<dbReference type="SUPFAM" id="SSF51735">
    <property type="entry name" value="NAD(P)-binding Rossmann-fold domains"/>
    <property type="match status" value="1"/>
</dbReference>
<evidence type="ECO:0000313" key="6">
    <source>
        <dbReference type="EMBL" id="GEN29781.1"/>
    </source>
</evidence>
<evidence type="ECO:0000259" key="5">
    <source>
        <dbReference type="Pfam" id="PF02826"/>
    </source>
</evidence>
<dbReference type="FunFam" id="3.40.50.720:FF:000462">
    <property type="entry name" value="Glyoxylate reductase (NADP+)"/>
    <property type="match status" value="1"/>
</dbReference>
<feature type="domain" description="D-isomer specific 2-hydroxyacid dehydrogenase NAD-binding" evidence="5">
    <location>
        <begin position="111"/>
        <end position="289"/>
    </location>
</feature>
<dbReference type="InterPro" id="IPR029752">
    <property type="entry name" value="D-isomer_DH_CS1"/>
</dbReference>
<dbReference type="Pfam" id="PF02826">
    <property type="entry name" value="2-Hacid_dh_C"/>
    <property type="match status" value="1"/>
</dbReference>
<dbReference type="CDD" id="cd05301">
    <property type="entry name" value="GDH"/>
    <property type="match status" value="1"/>
</dbReference>
<proteinExistence type="inferred from homology"/>
<dbReference type="OrthoDB" id="9805416at2"/>
<accession>A0A511UV14</accession>
<name>A0A511UV14_9BACI</name>
<organism evidence="6 7">
    <name type="scientific">Cerasibacillus quisquiliarum</name>
    <dbReference type="NCBI Taxonomy" id="227865"/>
    <lineage>
        <taxon>Bacteria</taxon>
        <taxon>Bacillati</taxon>
        <taxon>Bacillota</taxon>
        <taxon>Bacilli</taxon>
        <taxon>Bacillales</taxon>
        <taxon>Bacillaceae</taxon>
        <taxon>Cerasibacillus</taxon>
    </lineage>
</organism>
<dbReference type="InterPro" id="IPR006140">
    <property type="entry name" value="D-isomer_DH_NAD-bd"/>
</dbReference>
<dbReference type="InterPro" id="IPR036291">
    <property type="entry name" value="NAD(P)-bd_dom_sf"/>
</dbReference>
<sequence length="323" mass="36197">MSTPTIYITRKLPESLLAPYRERFQIRTWKHEETPVPNDILFKEAKEADGLLCMLSDKIDAEFLKANPRLKIVANLAVGFDNIDIQAAESLGKTVTNTPDILTETTADLAFALLMATGRRLIEAHHVIRKNKWRDWSPFFLAGTDIYKKTIGIVGMGRIGGAVARRAKGFDMPILYHNRSRNEKLEAELGAKYVDFDTLLKKSDYVVSLVPLTEDTTELFDAEAFQKMKQEAIFINVSRGAVVNEQDLIEALTTGEIRAAGLDVFESEPITADHPLFTLENVVCLPHIGSASYETRSQMIQLCMDNFEGYFYGDGALTPVTKK</sequence>
<dbReference type="InterPro" id="IPR006139">
    <property type="entry name" value="D-isomer_2_OHA_DH_cat_dom"/>
</dbReference>
<dbReference type="SUPFAM" id="SSF52283">
    <property type="entry name" value="Formate/glycerate dehydrogenase catalytic domain-like"/>
    <property type="match status" value="1"/>
</dbReference>
<dbReference type="GO" id="GO:0030267">
    <property type="term" value="F:glyoxylate reductase (NADPH) activity"/>
    <property type="evidence" value="ECO:0007669"/>
    <property type="project" value="TreeGrafter"/>
</dbReference>
<comment type="caution">
    <text evidence="6">The sequence shown here is derived from an EMBL/GenBank/DDBJ whole genome shotgun (WGS) entry which is preliminary data.</text>
</comment>
<evidence type="ECO:0000256" key="2">
    <source>
        <dbReference type="ARBA" id="ARBA00023002"/>
    </source>
</evidence>
<dbReference type="RefSeq" id="WP_146934067.1">
    <property type="nucleotide sequence ID" value="NZ_BJXW01000001.1"/>
</dbReference>
<dbReference type="Gene3D" id="3.40.50.720">
    <property type="entry name" value="NAD(P)-binding Rossmann-like Domain"/>
    <property type="match status" value="2"/>
</dbReference>
<dbReference type="GO" id="GO:0016618">
    <property type="term" value="F:hydroxypyruvate reductase [NAD(P)H] activity"/>
    <property type="evidence" value="ECO:0007669"/>
    <property type="project" value="TreeGrafter"/>
</dbReference>
<reference evidence="6 7" key="1">
    <citation type="submission" date="2019-07" db="EMBL/GenBank/DDBJ databases">
        <title>Whole genome shotgun sequence of Cerasibacillus quisquiliarum NBRC 102429.</title>
        <authorList>
            <person name="Hosoyama A."/>
            <person name="Uohara A."/>
            <person name="Ohji S."/>
            <person name="Ichikawa N."/>
        </authorList>
    </citation>
    <scope>NUCLEOTIDE SEQUENCE [LARGE SCALE GENOMIC DNA]</scope>
    <source>
        <strain evidence="6 7">NBRC 102429</strain>
    </source>
</reference>
<evidence type="ECO:0000313" key="7">
    <source>
        <dbReference type="Proteomes" id="UP000321491"/>
    </source>
</evidence>
<comment type="similarity">
    <text evidence="1 3">Belongs to the D-isomer specific 2-hydroxyacid dehydrogenase family.</text>
</comment>
<dbReference type="GO" id="GO:0051287">
    <property type="term" value="F:NAD binding"/>
    <property type="evidence" value="ECO:0007669"/>
    <property type="project" value="InterPro"/>
</dbReference>
<dbReference type="Pfam" id="PF00389">
    <property type="entry name" value="2-Hacid_dh"/>
    <property type="match status" value="1"/>
</dbReference>
<dbReference type="AlphaFoldDB" id="A0A511UV14"/>
<gene>
    <name evidence="6" type="ORF">CQU01_00190</name>
</gene>
<dbReference type="PROSITE" id="PS00065">
    <property type="entry name" value="D_2_HYDROXYACID_DH_1"/>
    <property type="match status" value="1"/>
</dbReference>
<feature type="domain" description="D-isomer specific 2-hydroxyacid dehydrogenase catalytic" evidence="4">
    <location>
        <begin position="7"/>
        <end position="319"/>
    </location>
</feature>
<dbReference type="PANTHER" id="PTHR10996">
    <property type="entry name" value="2-HYDROXYACID DEHYDROGENASE-RELATED"/>
    <property type="match status" value="1"/>
</dbReference>
<evidence type="ECO:0000259" key="4">
    <source>
        <dbReference type="Pfam" id="PF00389"/>
    </source>
</evidence>